<evidence type="ECO:0000313" key="2">
    <source>
        <dbReference type="EMBL" id="OJT10600.1"/>
    </source>
</evidence>
<dbReference type="OMA" id="CAYILPS"/>
<feature type="compositionally biased region" description="Polar residues" evidence="1">
    <location>
        <begin position="57"/>
        <end position="66"/>
    </location>
</feature>
<dbReference type="OrthoDB" id="10501473at2759"/>
<comment type="caution">
    <text evidence="2">The sequence shown here is derived from an EMBL/GenBank/DDBJ whole genome shotgun (WGS) entry which is preliminary data.</text>
</comment>
<protein>
    <submittedName>
        <fullName evidence="2">Uncharacterized protein</fullName>
    </submittedName>
</protein>
<reference evidence="2 3" key="1">
    <citation type="submission" date="2016-10" db="EMBL/GenBank/DDBJ databases">
        <title>Genome sequence of the basidiomycete white-rot fungus Trametes pubescens.</title>
        <authorList>
            <person name="Makela M.R."/>
            <person name="Granchi Z."/>
            <person name="Peng M."/>
            <person name="De Vries R.P."/>
            <person name="Grigoriev I."/>
            <person name="Riley R."/>
            <person name="Hilden K."/>
        </authorList>
    </citation>
    <scope>NUCLEOTIDE SEQUENCE [LARGE SCALE GENOMIC DNA]</scope>
    <source>
        <strain evidence="2 3">FBCC735</strain>
    </source>
</reference>
<sequence>MSLEHDLMVFEKWLLDCAYILPSSAEKALERVQAADTNTGTGASAAVRRKAAAAPVTQPQAGSSTQAESEEERSEATTRKSKCIALKGKKSYAWAAD</sequence>
<evidence type="ECO:0000313" key="3">
    <source>
        <dbReference type="Proteomes" id="UP000184267"/>
    </source>
</evidence>
<dbReference type="EMBL" id="MNAD01000768">
    <property type="protein sequence ID" value="OJT10600.1"/>
    <property type="molecule type" value="Genomic_DNA"/>
</dbReference>
<keyword evidence="3" id="KW-1185">Reference proteome</keyword>
<name>A0A1M2VST6_TRAPU</name>
<dbReference type="Proteomes" id="UP000184267">
    <property type="component" value="Unassembled WGS sequence"/>
</dbReference>
<accession>A0A1M2VST6</accession>
<organism evidence="2 3">
    <name type="scientific">Trametes pubescens</name>
    <name type="common">White-rot fungus</name>
    <dbReference type="NCBI Taxonomy" id="154538"/>
    <lineage>
        <taxon>Eukaryota</taxon>
        <taxon>Fungi</taxon>
        <taxon>Dikarya</taxon>
        <taxon>Basidiomycota</taxon>
        <taxon>Agaricomycotina</taxon>
        <taxon>Agaricomycetes</taxon>
        <taxon>Polyporales</taxon>
        <taxon>Polyporaceae</taxon>
        <taxon>Trametes</taxon>
    </lineage>
</organism>
<proteinExistence type="predicted"/>
<evidence type="ECO:0000256" key="1">
    <source>
        <dbReference type="SAM" id="MobiDB-lite"/>
    </source>
</evidence>
<gene>
    <name evidence="2" type="ORF">TRAPUB_12899</name>
</gene>
<feature type="region of interest" description="Disordered" evidence="1">
    <location>
        <begin position="37"/>
        <end position="80"/>
    </location>
</feature>
<dbReference type="AlphaFoldDB" id="A0A1M2VST6"/>